<proteinExistence type="predicted"/>
<accession>A0A023ZX29</accession>
<dbReference type="EMBL" id="KJ538722">
    <property type="protein sequence ID" value="AHY84207.1"/>
    <property type="molecule type" value="Genomic_DNA"/>
</dbReference>
<reference evidence="2 3" key="1">
    <citation type="submission" date="2014-03" db="EMBL/GenBank/DDBJ databases">
        <authorList>
            <person name="Bragg J."/>
            <person name="Chandler A.Y."/>
            <person name="Dehn A."/>
            <person name="Hefner M."/>
            <person name="Petersen P."/>
            <person name="Wilson J."/>
            <person name="Zeba F."/>
            <person name="Zegers G.P."/>
            <person name="Page S.T."/>
            <person name="Bradley K.W."/>
            <person name="Clarke D.Q."/>
            <person name="Lewis M.F."/>
            <person name="Barker L.P."/>
            <person name="Bailey C."/>
            <person name="Asai D.J."/>
            <person name="Garber M.L."/>
            <person name="Bowman C.A."/>
            <person name="Russell D.A."/>
            <person name="Pope W.H."/>
            <person name="Jacobs-Sera D."/>
            <person name="Hendrix R.W."/>
            <person name="Hatfull G.F."/>
        </authorList>
    </citation>
    <scope>NUCLEOTIDE SEQUENCE [LARGE SCALE GENOMIC DNA]</scope>
</reference>
<name>A0A023ZX29_9CAUD</name>
<organism evidence="2 3">
    <name type="scientific">Mycobacterium phage HH92</name>
    <dbReference type="NCBI Taxonomy" id="1471543"/>
    <lineage>
        <taxon>Viruses</taxon>
        <taxon>Duplodnaviria</taxon>
        <taxon>Heunggongvirae</taxon>
        <taxon>Uroviricota</taxon>
        <taxon>Caudoviricetes</taxon>
        <taxon>Gilesvirus</taxon>
        <taxon>Gilesvirus giles</taxon>
    </lineage>
</organism>
<feature type="domain" description="Gp28/Gp37-like" evidence="1">
    <location>
        <begin position="52"/>
        <end position="537"/>
    </location>
</feature>
<gene>
    <name evidence="2" type="primary">22</name>
    <name evidence="2" type="ORF">PBI_HH92_22</name>
</gene>
<evidence type="ECO:0000313" key="2">
    <source>
        <dbReference type="EMBL" id="AHY84207.1"/>
    </source>
</evidence>
<evidence type="ECO:0000259" key="1">
    <source>
        <dbReference type="Pfam" id="PF14594"/>
    </source>
</evidence>
<dbReference type="Pfam" id="PF14594">
    <property type="entry name" value="Sipho_Gp37"/>
    <property type="match status" value="1"/>
</dbReference>
<evidence type="ECO:0000313" key="3">
    <source>
        <dbReference type="Proteomes" id="UP000024437"/>
    </source>
</evidence>
<protein>
    <submittedName>
        <fullName evidence="2">Minor tail protein</fullName>
    </submittedName>
</protein>
<dbReference type="InterPro" id="IPR029432">
    <property type="entry name" value="Gp28/Gp37-like_dom"/>
</dbReference>
<dbReference type="Proteomes" id="UP000024437">
    <property type="component" value="Genome"/>
</dbReference>
<sequence>MTTLAEGIAGLFGPATGVSAATRRGEFTPEVKQQLLERRWAYMNRKVKKPLIRLWDKEMGFIARLENLDSWSWEELATDDGEAKVTFSGQANAWIREVVTYQTRIEEDLHVTIDPDPDKPHDWRNRWGGKVLIVEDDEVSGEAPVTTLHCISNRRHLRGILLGANPVFPMEVQIPKMFLWAGPTAFTCAAATFINLFRLQTLNGFYPVPRNIFAPETWLQNVSPLNWPIQVMPINPVLDQSRWCTIGARWKDAQTVLSPVMKDAGVICRAYTWIPGDPAPYTMFGALAEVLKPTRACIILSFEDKSGYSGPTGTAIDGALNLFAATLDDLITETLFPLDADHNLETDPFFRKLLLVAPKPPPWVFRDVGYGNVKRKTLMIHKQQGTDIVTGGKSPQWVNQAITFAIRYGLSQLAQVVLGQEAPGVEGLDNLYQGQLDDVFLAFARFVNPIRSANAGSYAFREYFEQGSGTAYTLNSIQTLAEGDHKMRAYASMKFDVSDGPLVYGEDYTLGDRVQAEIRGINYVDQILAVKAQGTRAEAGVPVVSFGDDTREEDPVARAFRTIGNVANFGALLASGGDMF</sequence>